<dbReference type="InterPro" id="IPR010730">
    <property type="entry name" value="HET"/>
</dbReference>
<protein>
    <recommendedName>
        <fullName evidence="1">Heterokaryon incompatibility domain-containing protein</fullName>
    </recommendedName>
</protein>
<evidence type="ECO:0000313" key="2">
    <source>
        <dbReference type="EMBL" id="KAK0638242.1"/>
    </source>
</evidence>
<dbReference type="PANTHER" id="PTHR33112:SF16">
    <property type="entry name" value="HETEROKARYON INCOMPATIBILITY DOMAIN-CONTAINING PROTEIN"/>
    <property type="match status" value="1"/>
</dbReference>
<dbReference type="EMBL" id="JAUJDW010000099">
    <property type="protein sequence ID" value="KAK0638242.1"/>
    <property type="molecule type" value="Genomic_DNA"/>
</dbReference>
<dbReference type="AlphaFoldDB" id="A0AA40CH44"/>
<feature type="domain" description="Heterokaryon incompatibility" evidence="1">
    <location>
        <begin position="14"/>
        <end position="169"/>
    </location>
</feature>
<accession>A0AA40CH44</accession>
<dbReference type="PANTHER" id="PTHR33112">
    <property type="entry name" value="DOMAIN PROTEIN, PUTATIVE-RELATED"/>
    <property type="match status" value="1"/>
</dbReference>
<proteinExistence type="predicted"/>
<name>A0AA40CH44_9PEZI</name>
<dbReference type="Pfam" id="PF06985">
    <property type="entry name" value="HET"/>
    <property type="match status" value="1"/>
</dbReference>
<organism evidence="2 3">
    <name type="scientific">Lasiodiplodia hormozganensis</name>
    <dbReference type="NCBI Taxonomy" id="869390"/>
    <lineage>
        <taxon>Eukaryota</taxon>
        <taxon>Fungi</taxon>
        <taxon>Dikarya</taxon>
        <taxon>Ascomycota</taxon>
        <taxon>Pezizomycotina</taxon>
        <taxon>Dothideomycetes</taxon>
        <taxon>Dothideomycetes incertae sedis</taxon>
        <taxon>Botryosphaeriales</taxon>
        <taxon>Botryosphaeriaceae</taxon>
        <taxon>Lasiodiplodia</taxon>
    </lineage>
</organism>
<evidence type="ECO:0000313" key="3">
    <source>
        <dbReference type="Proteomes" id="UP001175001"/>
    </source>
</evidence>
<reference evidence="2" key="1">
    <citation type="submission" date="2023-06" db="EMBL/GenBank/DDBJ databases">
        <title>Multi-omics analyses reveal the molecular pathogenesis toolkit of Lasiodiplodia hormozganensis, a cross-kingdom pathogen.</title>
        <authorList>
            <person name="Felix C."/>
            <person name="Meneses R."/>
            <person name="Goncalves M.F.M."/>
            <person name="Tilleman L."/>
            <person name="Duarte A.S."/>
            <person name="Jorrin-Novo J.V."/>
            <person name="Van De Peer Y."/>
            <person name="Deforce D."/>
            <person name="Van Nieuwerburgh F."/>
            <person name="Esteves A.C."/>
            <person name="Alves A."/>
        </authorList>
    </citation>
    <scope>NUCLEOTIDE SEQUENCE</scope>
    <source>
        <strain evidence="2">CBS 339.90</strain>
    </source>
</reference>
<gene>
    <name evidence="2" type="ORF">DIS24_g10030</name>
</gene>
<comment type="caution">
    <text evidence="2">The sequence shown here is derived from an EMBL/GenBank/DDBJ whole genome shotgun (WGS) entry which is preliminary data.</text>
</comment>
<sequence length="297" mass="33982">MSSPISQQEQAPKYAALSYCWGPQTARTLKTESHSLEDRLRGIRLEHFPKTIRDAVLVTRVPGLQYIWVDALCIIQDDRTDWEMESVRMSDIYWNSYITIIPFESSSCYDGFLARPSVPTADIPFRSSIDPKVKGNLTLHSRDKWAIGIAPLFPLQDSVWRTRGWTFQEEQMSRRKLLFSKDRTMFMCAETMEAETNADLNGHSYLELGGTGKRLGSVGGSDAFSGYLYSGDWDRPITKHNSWRLLTYAEDRLPALSGLAAAFHRGIPGDRYLAGHWQSHLYESLTWMPKQKQNITF</sequence>
<evidence type="ECO:0000259" key="1">
    <source>
        <dbReference type="Pfam" id="PF06985"/>
    </source>
</evidence>
<dbReference type="Proteomes" id="UP001175001">
    <property type="component" value="Unassembled WGS sequence"/>
</dbReference>
<keyword evidence="3" id="KW-1185">Reference proteome</keyword>